<keyword evidence="1" id="KW-0645">Protease</keyword>
<dbReference type="EMBL" id="CP010537">
    <property type="protein sequence ID" value="AJG22725.1"/>
    <property type="molecule type" value="Genomic_DNA"/>
</dbReference>
<dbReference type="GO" id="GO:0046872">
    <property type="term" value="F:metal ion binding"/>
    <property type="evidence" value="ECO:0007669"/>
    <property type="project" value="UniProtKB-KW"/>
</dbReference>
<dbReference type="KEGG" id="cbw:RR42_s1136"/>
<keyword evidence="1" id="KW-0378">Hydrolase</keyword>
<name>A0A0C4YJD0_9BURK</name>
<comment type="function">
    <text evidence="1">Involved in peptidolytic degradation of cyclic heptapeptide hepatotoxin microcystin (MC).</text>
</comment>
<evidence type="ECO:0000313" key="4">
    <source>
        <dbReference type="EMBL" id="AJG22725.1"/>
    </source>
</evidence>
<evidence type="ECO:0000259" key="2">
    <source>
        <dbReference type="Pfam" id="PF07171"/>
    </source>
</evidence>
<organism evidence="4 5">
    <name type="scientific">Cupriavidus basilensis</name>
    <dbReference type="NCBI Taxonomy" id="68895"/>
    <lineage>
        <taxon>Bacteria</taxon>
        <taxon>Pseudomonadati</taxon>
        <taxon>Pseudomonadota</taxon>
        <taxon>Betaproteobacteria</taxon>
        <taxon>Burkholderiales</taxon>
        <taxon>Burkholderiaceae</taxon>
        <taxon>Cupriavidus</taxon>
    </lineage>
</organism>
<evidence type="ECO:0000256" key="1">
    <source>
        <dbReference type="PIRNR" id="PIRNR012702"/>
    </source>
</evidence>
<dbReference type="GO" id="GO:0006508">
    <property type="term" value="P:proteolysis"/>
    <property type="evidence" value="ECO:0007669"/>
    <property type="project" value="UniProtKB-KW"/>
</dbReference>
<keyword evidence="5" id="KW-1185">Reference proteome</keyword>
<dbReference type="RefSeq" id="WP_043357962.1">
    <property type="nucleotide sequence ID" value="NZ_CP010537.1"/>
</dbReference>
<dbReference type="Pfam" id="PF07171">
    <property type="entry name" value="MlrC_C"/>
    <property type="match status" value="1"/>
</dbReference>
<sequence length="485" mass="51186">MRVFTGSLATETNTFAPLPTALDAFVDRGYFPAGTHPPEMTVFSGPLWAARERGRARGWVVIEGMAAGAQPGGVTTRHAYEALRDELLGDLRRALPVDMVVLGLHGAMVADGYADCEGDLLTRVRALVGPGVVIGAELDPHCHLSDDMVAHADILVAYKEYPHTDIRERALELVDLCAAQVAGHIAPVAAVADCAMVVTIRTNQEPARSYVDRLIALEGHDGILSVSVAHGFPWGDVPDMGTKLLVYADGDGAAARRLARRLADELIRMRETLTPAYPGPDAAIDQALALAKAPGGAPVVIADAADNPGGGAAGDATFLLHRLRERGIGNVAVGPLWDPIAVRIAFSAGVGARLALRIGGKVSPMSGAPIDLACTVKALVPDMIMTGLSGAPAAVGNAALVEADGIEIVLITRRAQALDTDVFTQLGCRLPEKTLIVVKSAQHFHTAFSRIARHVIYADAPGSVSLDLRSLPYRHIHRPKWPIDA</sequence>
<dbReference type="AlphaFoldDB" id="A0A0C4YJD0"/>
<comment type="similarity">
    <text evidence="1">Belongs to the peptidase M81 family.</text>
</comment>
<evidence type="ECO:0000259" key="3">
    <source>
        <dbReference type="Pfam" id="PF07364"/>
    </source>
</evidence>
<feature type="domain" description="Microcystin LR degradation protein MlrC N-terminal" evidence="3">
    <location>
        <begin position="2"/>
        <end position="288"/>
    </location>
</feature>
<keyword evidence="1" id="KW-0482">Metalloprotease</keyword>
<dbReference type="STRING" id="68895.RR42_s1136"/>
<comment type="cofactor">
    <cofactor evidence="1">
        <name>Zn(2+)</name>
        <dbReference type="ChEBI" id="CHEBI:29105"/>
    </cofactor>
    <text evidence="1">Binds 1 zinc ion per subunit.</text>
</comment>
<dbReference type="OrthoDB" id="5288421at2"/>
<dbReference type="InterPro" id="IPR015995">
    <property type="entry name" value="MlrC_N"/>
</dbReference>
<dbReference type="InterPro" id="IPR009197">
    <property type="entry name" value="MlrC"/>
</dbReference>
<protein>
    <recommendedName>
        <fullName evidence="1">Microcystinase C</fullName>
        <shortName evidence="1">MlrC</shortName>
    </recommendedName>
</protein>
<dbReference type="InterPro" id="IPR010799">
    <property type="entry name" value="MlrC_C"/>
</dbReference>
<reference evidence="4 5" key="1">
    <citation type="journal article" date="2015" name="Genome Announc.">
        <title>Complete Genome Sequence of Cupriavidus basilensis 4G11, Isolated from the Oak Ridge Field Research Center Site.</title>
        <authorList>
            <person name="Ray J."/>
            <person name="Waters R.J."/>
            <person name="Skerker J.M."/>
            <person name="Kuehl J.V."/>
            <person name="Price M.N."/>
            <person name="Huang J."/>
            <person name="Chakraborty R."/>
            <person name="Arkin A.P."/>
            <person name="Deutschbauer A."/>
        </authorList>
    </citation>
    <scope>NUCLEOTIDE SEQUENCE [LARGE SCALE GENOMIC DNA]</scope>
    <source>
        <strain evidence="4">4G11</strain>
    </source>
</reference>
<feature type="domain" description="Microcystin LR degradation protein MlrC C-terminal" evidence="2">
    <location>
        <begin position="301"/>
        <end position="475"/>
    </location>
</feature>
<accession>A0A0C4YJD0</accession>
<dbReference type="PIRSF" id="PIRSF012702">
    <property type="entry name" value="UCP012702"/>
    <property type="match status" value="1"/>
</dbReference>
<dbReference type="Pfam" id="PF07364">
    <property type="entry name" value="DUF1485"/>
    <property type="match status" value="1"/>
</dbReference>
<gene>
    <name evidence="4" type="ORF">RR42_s1136</name>
</gene>
<keyword evidence="1" id="KW-0479">Metal-binding</keyword>
<dbReference type="GO" id="GO:0008237">
    <property type="term" value="F:metallopeptidase activity"/>
    <property type="evidence" value="ECO:0007669"/>
    <property type="project" value="UniProtKB-KW"/>
</dbReference>
<dbReference type="Proteomes" id="UP000031843">
    <property type="component" value="Chromosome secondary"/>
</dbReference>
<proteinExistence type="inferred from homology"/>
<evidence type="ECO:0000313" key="5">
    <source>
        <dbReference type="Proteomes" id="UP000031843"/>
    </source>
</evidence>